<organism evidence="1 2">
    <name type="scientific">Steinernema carpocapsae</name>
    <name type="common">Entomopathogenic nematode</name>
    <dbReference type="NCBI Taxonomy" id="34508"/>
    <lineage>
        <taxon>Eukaryota</taxon>
        <taxon>Metazoa</taxon>
        <taxon>Ecdysozoa</taxon>
        <taxon>Nematoda</taxon>
        <taxon>Chromadorea</taxon>
        <taxon>Rhabditida</taxon>
        <taxon>Tylenchina</taxon>
        <taxon>Panagrolaimomorpha</taxon>
        <taxon>Strongyloidoidea</taxon>
        <taxon>Steinernematidae</taxon>
        <taxon>Steinernema</taxon>
    </lineage>
</organism>
<protein>
    <submittedName>
        <fullName evidence="1">Uncharacterized protein</fullName>
    </submittedName>
</protein>
<name>A0A4U5PIV3_STECR</name>
<dbReference type="EMBL" id="AZBU02000002">
    <property type="protein sequence ID" value="TKR96637.1"/>
    <property type="molecule type" value="Genomic_DNA"/>
</dbReference>
<evidence type="ECO:0000313" key="1">
    <source>
        <dbReference type="EMBL" id="TKR96637.1"/>
    </source>
</evidence>
<proteinExistence type="predicted"/>
<dbReference type="Proteomes" id="UP000298663">
    <property type="component" value="Unassembled WGS sequence"/>
</dbReference>
<gene>
    <name evidence="1" type="ORF">L596_010631</name>
</gene>
<reference evidence="1 2" key="2">
    <citation type="journal article" date="2019" name="G3 (Bethesda)">
        <title>Hybrid Assembly of the Genome of the Entomopathogenic Nematode Steinernema carpocapsae Identifies the X-Chromosome.</title>
        <authorList>
            <person name="Serra L."/>
            <person name="Macchietto M."/>
            <person name="Macias-Munoz A."/>
            <person name="McGill C.J."/>
            <person name="Rodriguez I.M."/>
            <person name="Rodriguez B."/>
            <person name="Murad R."/>
            <person name="Mortazavi A."/>
        </authorList>
    </citation>
    <scope>NUCLEOTIDE SEQUENCE [LARGE SCALE GENOMIC DNA]</scope>
    <source>
        <strain evidence="1 2">ALL</strain>
    </source>
</reference>
<accession>A0A4U5PIV3</accession>
<sequence>MAGLQLIAIERYFMQNRDIPLKKNLEAVRILKLFNGTNDVEVAAFGGGNQVSKKSHFTREFEAFPRW</sequence>
<dbReference type="AlphaFoldDB" id="A0A4U5PIV3"/>
<reference evidence="1 2" key="1">
    <citation type="journal article" date="2015" name="Genome Biol.">
        <title>Comparative genomics of Steinernema reveals deeply conserved gene regulatory networks.</title>
        <authorList>
            <person name="Dillman A.R."/>
            <person name="Macchietto M."/>
            <person name="Porter C.F."/>
            <person name="Rogers A."/>
            <person name="Williams B."/>
            <person name="Antoshechkin I."/>
            <person name="Lee M.M."/>
            <person name="Goodwin Z."/>
            <person name="Lu X."/>
            <person name="Lewis E.E."/>
            <person name="Goodrich-Blair H."/>
            <person name="Stock S.P."/>
            <person name="Adams B.J."/>
            <person name="Sternberg P.W."/>
            <person name="Mortazavi A."/>
        </authorList>
    </citation>
    <scope>NUCLEOTIDE SEQUENCE [LARGE SCALE GENOMIC DNA]</scope>
    <source>
        <strain evidence="1 2">ALL</strain>
    </source>
</reference>
<dbReference type="OrthoDB" id="2019572at2759"/>
<keyword evidence="2" id="KW-1185">Reference proteome</keyword>
<comment type="caution">
    <text evidence="1">The sequence shown here is derived from an EMBL/GenBank/DDBJ whole genome shotgun (WGS) entry which is preliminary data.</text>
</comment>
<evidence type="ECO:0000313" key="2">
    <source>
        <dbReference type="Proteomes" id="UP000298663"/>
    </source>
</evidence>